<evidence type="ECO:0000313" key="1">
    <source>
        <dbReference type="EMBL" id="ETA71089.1"/>
    </source>
</evidence>
<accession>W9DW94</accession>
<dbReference type="AlphaFoldDB" id="W9DW94"/>
<name>W9DW94_9ACTN</name>
<sequence length="350" mass="39298">MSATEITHLFDLPELQLIPGERAAPWGPQLDASLIAFVRATGLLTTETALDYYTTQHFGTMCAYVVPGAVTQARREIYGKLMAWFFIYDDWAEQLGRHLLPEDVAGMVDDIQTWFADDEDDVRRFDLPAARSMRTIWAQIREDTSPQWRDRLREELGMYLRTAVEEARLVRSGRVNPLGAASELRPLASAARPVYTMAEYAYGIELTPETVRHPLLRKADSVGTAAIAYANDIIGLKADLLRGIRDNLVLSLQHEHGGTLQANVERAAAKFHQKAAEFLDVQEQFRSGSGLCDATIAGRADVATYLQILEDWLFEGVKWQLRETDRYDTTVRLTDRENPNQLLLLSGAAA</sequence>
<dbReference type="EMBL" id="AZAN01000001">
    <property type="protein sequence ID" value="ETA71089.1"/>
    <property type="molecule type" value="Genomic_DNA"/>
</dbReference>
<protein>
    <submittedName>
        <fullName evidence="1">Metal-binding protein, terpene synthase family</fullName>
    </submittedName>
</protein>
<keyword evidence="2" id="KW-1185">Reference proteome</keyword>
<gene>
    <name evidence="1" type="ORF">ActroDRAFT_0111</name>
</gene>
<dbReference type="Pfam" id="PF19086">
    <property type="entry name" value="Terpene_syn_C_2"/>
    <property type="match status" value="1"/>
</dbReference>
<dbReference type="RefSeq" id="WP_034260409.1">
    <property type="nucleotide sequence ID" value="NZ_KI632511.1"/>
</dbReference>
<dbReference type="HOGENOM" id="CLU_791388_0_0_11"/>
<comment type="caution">
    <text evidence="1">The sequence shown here is derived from an EMBL/GenBank/DDBJ whole genome shotgun (WGS) entry which is preliminary data.</text>
</comment>
<dbReference type="OrthoDB" id="2989600at2"/>
<evidence type="ECO:0000313" key="2">
    <source>
        <dbReference type="Proteomes" id="UP000019485"/>
    </source>
</evidence>
<proteinExistence type="predicted"/>
<dbReference type="SUPFAM" id="SSF48576">
    <property type="entry name" value="Terpenoid synthases"/>
    <property type="match status" value="1"/>
</dbReference>
<dbReference type="PATRIC" id="fig|479430.3.peg.116"/>
<dbReference type="Proteomes" id="UP000019485">
    <property type="component" value="Unassembled WGS sequence"/>
</dbReference>
<dbReference type="InterPro" id="IPR008949">
    <property type="entry name" value="Isoprenoid_synthase_dom_sf"/>
</dbReference>
<organism evidence="1 2">
    <name type="scientific">Actinospica robiniae DSM 44927</name>
    <dbReference type="NCBI Taxonomy" id="479430"/>
    <lineage>
        <taxon>Bacteria</taxon>
        <taxon>Bacillati</taxon>
        <taxon>Actinomycetota</taxon>
        <taxon>Actinomycetes</taxon>
        <taxon>Catenulisporales</taxon>
        <taxon>Actinospicaceae</taxon>
        <taxon>Actinospica</taxon>
    </lineage>
</organism>
<reference evidence="1 2" key="1">
    <citation type="submission" date="2013-08" db="EMBL/GenBank/DDBJ databases">
        <authorList>
            <consortium name="DOE Joint Genome Institute"/>
            <person name="Eisen J."/>
            <person name="Huntemann M."/>
            <person name="Han J."/>
            <person name="Chen A."/>
            <person name="Kyrpides N."/>
            <person name="Mavromatis K."/>
            <person name="Markowitz V."/>
            <person name="Palaniappan K."/>
            <person name="Ivanova N."/>
            <person name="Schaumberg A."/>
            <person name="Pati A."/>
            <person name="Liolios K."/>
            <person name="Nordberg H.P."/>
            <person name="Cantor M.N."/>
            <person name="Hua S.X."/>
            <person name="Woyke T."/>
        </authorList>
    </citation>
    <scope>NUCLEOTIDE SEQUENCE [LARGE SCALE GENOMIC DNA]</scope>
    <source>
        <strain evidence="1 2">DSM 44927</strain>
    </source>
</reference>
<dbReference type="Gene3D" id="1.10.600.10">
    <property type="entry name" value="Farnesyl Diphosphate Synthase"/>
    <property type="match status" value="1"/>
</dbReference>